<organism evidence="3 4">
    <name type="scientific">Candidatus Bacteroides avicola</name>
    <dbReference type="NCBI Taxonomy" id="2838468"/>
    <lineage>
        <taxon>Bacteria</taxon>
        <taxon>Pseudomonadati</taxon>
        <taxon>Bacteroidota</taxon>
        <taxon>Bacteroidia</taxon>
        <taxon>Bacteroidales</taxon>
        <taxon>Bacteroidaceae</taxon>
        <taxon>Bacteroides</taxon>
    </lineage>
</organism>
<protein>
    <submittedName>
        <fullName evidence="3">SGNH/GDSL hydrolase family protein</fullName>
    </submittedName>
</protein>
<dbReference type="EMBL" id="DWZI01000016">
    <property type="protein sequence ID" value="HJA85175.1"/>
    <property type="molecule type" value="Genomic_DNA"/>
</dbReference>
<feature type="domain" description="SGNH hydrolase-type esterase" evidence="2">
    <location>
        <begin position="118"/>
        <end position="292"/>
    </location>
</feature>
<dbReference type="AlphaFoldDB" id="A0A9D2KVV7"/>
<keyword evidence="3" id="KW-0378">Hydrolase</keyword>
<gene>
    <name evidence="3" type="ORF">H9950_03080</name>
</gene>
<dbReference type="Proteomes" id="UP000823862">
    <property type="component" value="Unassembled WGS sequence"/>
</dbReference>
<accession>A0A9D2KVV7</accession>
<dbReference type="Pfam" id="PF13472">
    <property type="entry name" value="Lipase_GDSL_2"/>
    <property type="match status" value="1"/>
</dbReference>
<dbReference type="SUPFAM" id="SSF52266">
    <property type="entry name" value="SGNH hydrolase"/>
    <property type="match status" value="1"/>
</dbReference>
<evidence type="ECO:0000256" key="1">
    <source>
        <dbReference type="SAM" id="SignalP"/>
    </source>
</evidence>
<reference evidence="3" key="1">
    <citation type="journal article" date="2021" name="PeerJ">
        <title>Extensive microbial diversity within the chicken gut microbiome revealed by metagenomics and culture.</title>
        <authorList>
            <person name="Gilroy R."/>
            <person name="Ravi A."/>
            <person name="Getino M."/>
            <person name="Pursley I."/>
            <person name="Horton D.L."/>
            <person name="Alikhan N.F."/>
            <person name="Baker D."/>
            <person name="Gharbi K."/>
            <person name="Hall N."/>
            <person name="Watson M."/>
            <person name="Adriaenssens E.M."/>
            <person name="Foster-Nyarko E."/>
            <person name="Jarju S."/>
            <person name="Secka A."/>
            <person name="Antonio M."/>
            <person name="Oren A."/>
            <person name="Chaudhuri R.R."/>
            <person name="La Ragione R."/>
            <person name="Hildebrand F."/>
            <person name="Pallen M.J."/>
        </authorList>
    </citation>
    <scope>NUCLEOTIDE SEQUENCE</scope>
    <source>
        <strain evidence="3">ChiHjej12B11-9795</strain>
    </source>
</reference>
<dbReference type="PANTHER" id="PTHR30383:SF29">
    <property type="entry name" value="SGNH HYDROLASE-TYPE ESTERASE DOMAIN-CONTAINING PROTEIN"/>
    <property type="match status" value="1"/>
</dbReference>
<dbReference type="InterPro" id="IPR036514">
    <property type="entry name" value="SGNH_hydro_sf"/>
</dbReference>
<dbReference type="CDD" id="cd01825">
    <property type="entry name" value="SGNH_hydrolase_peri1"/>
    <property type="match status" value="1"/>
</dbReference>
<evidence type="ECO:0000313" key="4">
    <source>
        <dbReference type="Proteomes" id="UP000823862"/>
    </source>
</evidence>
<evidence type="ECO:0000259" key="2">
    <source>
        <dbReference type="Pfam" id="PF13472"/>
    </source>
</evidence>
<proteinExistence type="predicted"/>
<dbReference type="GO" id="GO:0016788">
    <property type="term" value="F:hydrolase activity, acting on ester bonds"/>
    <property type="evidence" value="ECO:0007669"/>
    <property type="project" value="UniProtKB-ARBA"/>
</dbReference>
<comment type="caution">
    <text evidence="3">The sequence shown here is derived from an EMBL/GenBank/DDBJ whole genome shotgun (WGS) entry which is preliminary data.</text>
</comment>
<dbReference type="PANTHER" id="PTHR30383">
    <property type="entry name" value="THIOESTERASE 1/PROTEASE 1/LYSOPHOSPHOLIPASE L1"/>
    <property type="match status" value="1"/>
</dbReference>
<feature type="chain" id="PRO_5038994988" evidence="1">
    <location>
        <begin position="39"/>
        <end position="312"/>
    </location>
</feature>
<reference evidence="3" key="2">
    <citation type="submission" date="2021-04" db="EMBL/GenBank/DDBJ databases">
        <authorList>
            <person name="Gilroy R."/>
        </authorList>
    </citation>
    <scope>NUCLEOTIDE SEQUENCE</scope>
    <source>
        <strain evidence="3">ChiHjej12B11-9795</strain>
    </source>
</reference>
<keyword evidence="1" id="KW-0732">Signal</keyword>
<dbReference type="InterPro" id="IPR051532">
    <property type="entry name" value="Ester_Hydrolysis_Enzymes"/>
</dbReference>
<dbReference type="Gene3D" id="3.40.50.1110">
    <property type="entry name" value="SGNH hydrolase"/>
    <property type="match status" value="1"/>
</dbReference>
<feature type="signal peptide" evidence="1">
    <location>
        <begin position="1"/>
        <end position="38"/>
    </location>
</feature>
<dbReference type="InterPro" id="IPR013830">
    <property type="entry name" value="SGNH_hydro"/>
</dbReference>
<evidence type="ECO:0000313" key="3">
    <source>
        <dbReference type="EMBL" id="HJA85175.1"/>
    </source>
</evidence>
<sequence length="312" mass="34964">MARRNTTGGVLMKQSKCRCRMGALLVCLVLSVCGKLWAQDALPPLPAVPAVMAVCDTLPLYSARTDTVAVPPLAFPSAFLQTTDNYLTDSVGLLNPFWEKLRLLHAGASDDTICIVHIGDSHVRGHIFPQTTGTLLQQVFGALTYTDMGINGATCRSFTRPERVEVVAALHPDLLILSFGTNEAHNRRYLSSLHYRQMAQLVRLLQQALPHVPMLLTTPPGAYERVRRRVYRINPRTQVAVQTMRRFADDNGLALWNLYEIGGGARRACRNWWEAGLMRPDHIHFLPEGYDLQGRLLFHALLKAYNDYVESE</sequence>
<name>A0A9D2KVV7_9BACE</name>